<dbReference type="InterPro" id="IPR044613">
    <property type="entry name" value="Nep1/2-like"/>
</dbReference>
<keyword evidence="6" id="KW-1185">Reference proteome</keyword>
<evidence type="ECO:0000259" key="4">
    <source>
        <dbReference type="PROSITE" id="PS50600"/>
    </source>
</evidence>
<dbReference type="GO" id="GO:0019784">
    <property type="term" value="F:deNEDDylase activity"/>
    <property type="evidence" value="ECO:0007669"/>
    <property type="project" value="InterPro"/>
</dbReference>
<reference evidence="5" key="1">
    <citation type="submission" date="2021-01" db="EMBL/GenBank/DDBJ databases">
        <authorList>
            <consortium name="Genoscope - CEA"/>
            <person name="William W."/>
        </authorList>
    </citation>
    <scope>NUCLEOTIDE SEQUENCE</scope>
</reference>
<dbReference type="Pfam" id="PF02902">
    <property type="entry name" value="Peptidase_C48"/>
    <property type="match status" value="1"/>
</dbReference>
<dbReference type="PANTHER" id="PTHR46468">
    <property type="entry name" value="SENTRIN-SPECIFIC PROTEASE 8"/>
    <property type="match status" value="1"/>
</dbReference>
<dbReference type="GO" id="GO:0006508">
    <property type="term" value="P:proteolysis"/>
    <property type="evidence" value="ECO:0007669"/>
    <property type="project" value="UniProtKB-KW"/>
</dbReference>
<sequence length="431" mass="50687">MYRGCQFLQLPPGYFSKIDQNQGENKQNLNLTHNCKRHLLKETKNTTKIGNQFDNVLNQHKIQFIEINAIDCQFDRLILQTHIRFYCKSDSYLQLGLVEKIQGKCYKTLFDSDKNPKFLISEGLFTINLKKQEYILDGEGIKYCGKSEFIENEGVFIQGVFQEPRGERKTASQTLEEISVPKQRAIIIRDESNEIIISKSFGYDNEKLKVDRIQIQYNQQLSEQDFKILSINSKKWVTSSLLDSVVEYFNWKSEIKVNELPLKERLKIPRVLFIPSNVTTSFGEYEDEATYRKKAKGLLQQQLLFYKELNYEMKQVYAKIGFPINVNNAHWVFLLFDLRKEQILLYDSLPSTSIKKCKPGVLIKAIGRFLDLNVGECKIVNHAKQRDSYSCGYFVSSFMEFEYKLQFKQNYKYCYDQNKMKTKIRKILRKA</sequence>
<dbReference type="GO" id="GO:0000338">
    <property type="term" value="P:protein deneddylation"/>
    <property type="evidence" value="ECO:0007669"/>
    <property type="project" value="TreeGrafter"/>
</dbReference>
<evidence type="ECO:0000256" key="1">
    <source>
        <dbReference type="ARBA" id="ARBA00022670"/>
    </source>
</evidence>
<proteinExistence type="predicted"/>
<gene>
    <name evidence="5" type="ORF">POCTA_138.1.T1470088</name>
</gene>
<dbReference type="OMA" id="SFMEFEY"/>
<dbReference type="GO" id="GO:0008234">
    <property type="term" value="F:cysteine-type peptidase activity"/>
    <property type="evidence" value="ECO:0007669"/>
    <property type="project" value="UniProtKB-KW"/>
</dbReference>
<dbReference type="PANTHER" id="PTHR46468:SF1">
    <property type="entry name" value="SENTRIN-SPECIFIC PROTEASE 8"/>
    <property type="match status" value="1"/>
</dbReference>
<dbReference type="EMBL" id="CAJJDP010000149">
    <property type="protein sequence ID" value="CAD8209472.1"/>
    <property type="molecule type" value="Genomic_DNA"/>
</dbReference>
<keyword evidence="3" id="KW-0788">Thiol protease</keyword>
<comment type="caution">
    <text evidence="5">The sequence shown here is derived from an EMBL/GenBank/DDBJ whole genome shotgun (WGS) entry which is preliminary data.</text>
</comment>
<dbReference type="PROSITE" id="PS50600">
    <property type="entry name" value="ULP_PROTEASE"/>
    <property type="match status" value="1"/>
</dbReference>
<dbReference type="AlphaFoldDB" id="A0A8S1YCB8"/>
<dbReference type="Proteomes" id="UP000683925">
    <property type="component" value="Unassembled WGS sequence"/>
</dbReference>
<organism evidence="5 6">
    <name type="scientific">Paramecium octaurelia</name>
    <dbReference type="NCBI Taxonomy" id="43137"/>
    <lineage>
        <taxon>Eukaryota</taxon>
        <taxon>Sar</taxon>
        <taxon>Alveolata</taxon>
        <taxon>Ciliophora</taxon>
        <taxon>Intramacronucleata</taxon>
        <taxon>Oligohymenophorea</taxon>
        <taxon>Peniculida</taxon>
        <taxon>Parameciidae</taxon>
        <taxon>Paramecium</taxon>
    </lineage>
</organism>
<name>A0A8S1YCB8_PAROT</name>
<accession>A0A8S1YCB8</accession>
<evidence type="ECO:0000256" key="3">
    <source>
        <dbReference type="ARBA" id="ARBA00022807"/>
    </source>
</evidence>
<evidence type="ECO:0000313" key="6">
    <source>
        <dbReference type="Proteomes" id="UP000683925"/>
    </source>
</evidence>
<evidence type="ECO:0000313" key="5">
    <source>
        <dbReference type="EMBL" id="CAD8209472.1"/>
    </source>
</evidence>
<feature type="domain" description="Ubiquitin-like protease family profile" evidence="4">
    <location>
        <begin position="219"/>
        <end position="402"/>
    </location>
</feature>
<protein>
    <recommendedName>
        <fullName evidence="4">Ubiquitin-like protease family profile domain-containing protein</fullName>
    </recommendedName>
</protein>
<dbReference type="OrthoDB" id="1939479at2759"/>
<dbReference type="InterPro" id="IPR003653">
    <property type="entry name" value="Peptidase_C48_C"/>
</dbReference>
<keyword evidence="1" id="KW-0645">Protease</keyword>
<keyword evidence="2" id="KW-0378">Hydrolase</keyword>
<evidence type="ECO:0000256" key="2">
    <source>
        <dbReference type="ARBA" id="ARBA00022801"/>
    </source>
</evidence>